<dbReference type="AlphaFoldDB" id="A0AAN8ZYT9"/>
<dbReference type="Proteomes" id="UP001381693">
    <property type="component" value="Unassembled WGS sequence"/>
</dbReference>
<organism evidence="1 2">
    <name type="scientific">Halocaridina rubra</name>
    <name type="common">Hawaiian red shrimp</name>
    <dbReference type="NCBI Taxonomy" id="373956"/>
    <lineage>
        <taxon>Eukaryota</taxon>
        <taxon>Metazoa</taxon>
        <taxon>Ecdysozoa</taxon>
        <taxon>Arthropoda</taxon>
        <taxon>Crustacea</taxon>
        <taxon>Multicrustacea</taxon>
        <taxon>Malacostraca</taxon>
        <taxon>Eumalacostraca</taxon>
        <taxon>Eucarida</taxon>
        <taxon>Decapoda</taxon>
        <taxon>Pleocyemata</taxon>
        <taxon>Caridea</taxon>
        <taxon>Atyoidea</taxon>
        <taxon>Atyidae</taxon>
        <taxon>Halocaridina</taxon>
    </lineage>
</organism>
<feature type="non-terminal residue" evidence="1">
    <location>
        <position position="63"/>
    </location>
</feature>
<sequence length="63" mass="6806">MRLGDAGGDAGEGVDRRLLSLAYGQWSVDPDTGILSVSEAALSRFINTDPIDKWYILDPEPIA</sequence>
<dbReference type="EMBL" id="JAXCGZ010017283">
    <property type="protein sequence ID" value="KAK7068364.1"/>
    <property type="molecule type" value="Genomic_DNA"/>
</dbReference>
<keyword evidence="2" id="KW-1185">Reference proteome</keyword>
<accession>A0AAN8ZYT9</accession>
<protein>
    <submittedName>
        <fullName evidence="1">Uncharacterized protein</fullName>
    </submittedName>
</protein>
<comment type="caution">
    <text evidence="1">The sequence shown here is derived from an EMBL/GenBank/DDBJ whole genome shotgun (WGS) entry which is preliminary data.</text>
</comment>
<evidence type="ECO:0000313" key="1">
    <source>
        <dbReference type="EMBL" id="KAK7068364.1"/>
    </source>
</evidence>
<gene>
    <name evidence="1" type="ORF">SK128_011343</name>
</gene>
<proteinExistence type="predicted"/>
<reference evidence="1 2" key="1">
    <citation type="submission" date="2023-11" db="EMBL/GenBank/DDBJ databases">
        <title>Halocaridina rubra genome assembly.</title>
        <authorList>
            <person name="Smith C."/>
        </authorList>
    </citation>
    <scope>NUCLEOTIDE SEQUENCE [LARGE SCALE GENOMIC DNA]</scope>
    <source>
        <strain evidence="1">EP-1</strain>
        <tissue evidence="1">Whole</tissue>
    </source>
</reference>
<evidence type="ECO:0000313" key="2">
    <source>
        <dbReference type="Proteomes" id="UP001381693"/>
    </source>
</evidence>
<name>A0AAN8ZYT9_HALRR</name>